<evidence type="ECO:0000313" key="2">
    <source>
        <dbReference type="EMBL" id="CUR59258.1"/>
    </source>
</evidence>
<dbReference type="PANTHER" id="PTHR46565:SF20">
    <property type="entry name" value="COLD SHOCK DOMAIN-CONTAINING PROTEIN 4"/>
    <property type="match status" value="1"/>
</dbReference>
<dbReference type="InterPro" id="IPR011129">
    <property type="entry name" value="CSD"/>
</dbReference>
<reference evidence="2" key="1">
    <citation type="submission" date="2015-08" db="EMBL/GenBank/DDBJ databases">
        <authorList>
            <person name="Babu N.S."/>
            <person name="Beckwith C.J."/>
            <person name="Beseler K.G."/>
            <person name="Brison A."/>
            <person name="Carone J.V."/>
            <person name="Caskin T.P."/>
            <person name="Diamond M."/>
            <person name="Durham M.E."/>
            <person name="Foxe J.M."/>
            <person name="Go M."/>
            <person name="Henderson B.A."/>
            <person name="Jones I.B."/>
            <person name="McGettigan J.A."/>
            <person name="Micheletti S.J."/>
            <person name="Nasrallah M.E."/>
            <person name="Ortiz D."/>
            <person name="Piller C.R."/>
            <person name="Privatt S.R."/>
            <person name="Schneider S.L."/>
            <person name="Sharp S."/>
            <person name="Smith T.C."/>
            <person name="Stanton J.D."/>
            <person name="Ullery H.E."/>
            <person name="Wilson R.J."/>
            <person name="Serrano M.G."/>
            <person name="Buck G."/>
            <person name="Lee V."/>
            <person name="Wang Y."/>
            <person name="Carvalho R."/>
            <person name="Voegtly L."/>
            <person name="Shi R."/>
            <person name="Duckworth R."/>
            <person name="Johnson A."/>
            <person name="Loviza R."/>
            <person name="Walstead R."/>
            <person name="Shah Z."/>
            <person name="Kiflezghi M."/>
            <person name="Wade K."/>
            <person name="Ball S.L."/>
            <person name="Bradley K.W."/>
            <person name="Asai D.J."/>
            <person name="Bowman C.A."/>
            <person name="Russell D.A."/>
            <person name="Pope W.H."/>
            <person name="Jacobs-Sera D."/>
            <person name="Hendrix R.W."/>
            <person name="Hatfull G.F."/>
        </authorList>
    </citation>
    <scope>NUCLEOTIDE SEQUENCE</scope>
</reference>
<dbReference type="PANTHER" id="PTHR46565">
    <property type="entry name" value="COLD SHOCK DOMAIN PROTEIN 2"/>
    <property type="match status" value="1"/>
</dbReference>
<dbReference type="EMBL" id="CZKB01000009">
    <property type="protein sequence ID" value="CUR59258.1"/>
    <property type="molecule type" value="Genomic_DNA"/>
</dbReference>
<dbReference type="GO" id="GO:0003676">
    <property type="term" value="F:nucleic acid binding"/>
    <property type="evidence" value="ECO:0007669"/>
    <property type="project" value="InterPro"/>
</dbReference>
<dbReference type="PROSITE" id="PS51857">
    <property type="entry name" value="CSD_2"/>
    <property type="match status" value="1"/>
</dbReference>
<protein>
    <submittedName>
        <fullName evidence="2">Putative Cold shock protein B</fullName>
    </submittedName>
</protein>
<proteinExistence type="predicted"/>
<name>A0A2P2CB88_9ZZZZ</name>
<dbReference type="SMART" id="SM00357">
    <property type="entry name" value="CSP"/>
    <property type="match status" value="1"/>
</dbReference>
<dbReference type="PRINTS" id="PR00050">
    <property type="entry name" value="COLDSHOCK"/>
</dbReference>
<evidence type="ECO:0000259" key="1">
    <source>
        <dbReference type="PROSITE" id="PS51857"/>
    </source>
</evidence>
<dbReference type="Gene3D" id="2.40.50.140">
    <property type="entry name" value="Nucleic acid-binding proteins"/>
    <property type="match status" value="1"/>
</dbReference>
<dbReference type="InterPro" id="IPR012340">
    <property type="entry name" value="NA-bd_OB-fold"/>
</dbReference>
<organism evidence="2">
    <name type="scientific">metagenome</name>
    <dbReference type="NCBI Taxonomy" id="256318"/>
    <lineage>
        <taxon>unclassified sequences</taxon>
        <taxon>metagenomes</taxon>
    </lineage>
</organism>
<dbReference type="InterPro" id="IPR002059">
    <property type="entry name" value="CSP_DNA-bd"/>
</dbReference>
<dbReference type="Pfam" id="PF00313">
    <property type="entry name" value="CSD"/>
    <property type="match status" value="1"/>
</dbReference>
<sequence>MTEDLDIRRPELRDVPRTGTVRWFKAEKGYGRVTADDGEVLFVHFADIQVDGYRALVDGERVQFVWRGGIQDHGRHRAEDVRPLDR</sequence>
<gene>
    <name evidence="2" type="ORF">NOCA1170137</name>
</gene>
<dbReference type="AlphaFoldDB" id="A0A2P2CB88"/>
<dbReference type="SUPFAM" id="SSF50249">
    <property type="entry name" value="Nucleic acid-binding proteins"/>
    <property type="match status" value="1"/>
</dbReference>
<feature type="domain" description="CSD" evidence="1">
    <location>
        <begin position="16"/>
        <end position="83"/>
    </location>
</feature>
<accession>A0A2P2CB88</accession>